<feature type="coiled-coil region" evidence="4">
    <location>
        <begin position="135"/>
        <end position="169"/>
    </location>
</feature>
<dbReference type="SMART" id="SM00512">
    <property type="entry name" value="Skp1"/>
    <property type="match status" value="1"/>
</dbReference>
<dbReference type="InterPro" id="IPR001232">
    <property type="entry name" value="SKP1-like"/>
</dbReference>
<feature type="coiled-coil region" evidence="4">
    <location>
        <begin position="219"/>
        <end position="274"/>
    </location>
</feature>
<evidence type="ECO:0000256" key="1">
    <source>
        <dbReference type="ARBA" id="ARBA00009993"/>
    </source>
</evidence>
<feature type="domain" description="SKP1 component POZ" evidence="7">
    <location>
        <begin position="968"/>
        <end position="1028"/>
    </location>
</feature>
<feature type="coiled-coil region" evidence="4">
    <location>
        <begin position="415"/>
        <end position="449"/>
    </location>
</feature>
<dbReference type="InterPro" id="IPR016072">
    <property type="entry name" value="Skp1_comp_dimer"/>
</dbReference>
<dbReference type="AlphaFoldDB" id="A0A3R7AD39"/>
<evidence type="ECO:0000313" key="9">
    <source>
        <dbReference type="Proteomes" id="UP000285060"/>
    </source>
</evidence>
<evidence type="ECO:0008006" key="10">
    <source>
        <dbReference type="Google" id="ProtNLM"/>
    </source>
</evidence>
<dbReference type="Pfam" id="PF03931">
    <property type="entry name" value="Skp1_POZ"/>
    <property type="match status" value="1"/>
</dbReference>
<dbReference type="SUPFAM" id="SSF57997">
    <property type="entry name" value="Tropomyosin"/>
    <property type="match status" value="1"/>
</dbReference>
<dbReference type="Proteomes" id="UP000285060">
    <property type="component" value="Unassembled WGS sequence"/>
</dbReference>
<feature type="region of interest" description="Disordered" evidence="5">
    <location>
        <begin position="1"/>
        <end position="46"/>
    </location>
</feature>
<dbReference type="PANTHER" id="PTHR18962:SF0">
    <property type="entry name" value="COILED-COIL DOMAIN-CONTAINING PROTEIN 39"/>
    <property type="match status" value="1"/>
</dbReference>
<dbReference type="GO" id="GO:0036159">
    <property type="term" value="P:inner dynein arm assembly"/>
    <property type="evidence" value="ECO:0007669"/>
    <property type="project" value="InterPro"/>
</dbReference>
<feature type="domain" description="SKP1 component dimerisation" evidence="6">
    <location>
        <begin position="1074"/>
        <end position="1120"/>
    </location>
</feature>
<evidence type="ECO:0000256" key="2">
    <source>
        <dbReference type="ARBA" id="ARBA00022786"/>
    </source>
</evidence>
<feature type="coiled-coil region" evidence="4">
    <location>
        <begin position="525"/>
        <end position="622"/>
    </location>
</feature>
<dbReference type="Pfam" id="PF24161">
    <property type="entry name" value="CCDC39"/>
    <property type="match status" value="1"/>
</dbReference>
<proteinExistence type="inferred from homology"/>
<feature type="coiled-coil region" evidence="4">
    <location>
        <begin position="711"/>
        <end position="856"/>
    </location>
</feature>
<dbReference type="Gene3D" id="1.10.287.1490">
    <property type="match status" value="1"/>
</dbReference>
<feature type="coiled-coil region" evidence="4">
    <location>
        <begin position="303"/>
        <end position="376"/>
    </location>
</feature>
<dbReference type="PANTHER" id="PTHR18962">
    <property type="entry name" value="COILED-COIL DOMAIN-CONTAINING PROTEIN 39"/>
    <property type="match status" value="1"/>
</dbReference>
<evidence type="ECO:0000256" key="4">
    <source>
        <dbReference type="SAM" id="Coils"/>
    </source>
</evidence>
<dbReference type="VEuPathDB" id="FungiDB:H310_04017"/>
<dbReference type="SUPFAM" id="SSF81382">
    <property type="entry name" value="Skp1 dimerisation domain-like"/>
    <property type="match status" value="1"/>
</dbReference>
<dbReference type="SUPFAM" id="SSF54695">
    <property type="entry name" value="POZ domain"/>
    <property type="match status" value="1"/>
</dbReference>
<accession>A0A3R7AD39</accession>
<keyword evidence="2" id="KW-0833">Ubl conjugation pathway</keyword>
<dbReference type="Pfam" id="PF01466">
    <property type="entry name" value="Skp1"/>
    <property type="match status" value="1"/>
</dbReference>
<evidence type="ECO:0000313" key="8">
    <source>
        <dbReference type="EMBL" id="RHY32895.1"/>
    </source>
</evidence>
<dbReference type="InterPro" id="IPR011333">
    <property type="entry name" value="SKP1/BTB/POZ_sf"/>
</dbReference>
<dbReference type="EMBL" id="QUSY01000107">
    <property type="protein sequence ID" value="RHY32895.1"/>
    <property type="molecule type" value="Genomic_DNA"/>
</dbReference>
<dbReference type="Gene3D" id="3.30.710.10">
    <property type="entry name" value="Potassium Channel Kv1.1, Chain A"/>
    <property type="match status" value="1"/>
</dbReference>
<feature type="compositionally biased region" description="Low complexity" evidence="5">
    <location>
        <begin position="920"/>
        <end position="933"/>
    </location>
</feature>
<dbReference type="FunFam" id="3.30.710.10:FF:000026">
    <property type="entry name" value="E3 ubiquitin ligase complex SCF subunit"/>
    <property type="match status" value="1"/>
</dbReference>
<dbReference type="CDD" id="cd18322">
    <property type="entry name" value="BTB_POZ_SKP1"/>
    <property type="match status" value="1"/>
</dbReference>
<evidence type="ECO:0000259" key="6">
    <source>
        <dbReference type="Pfam" id="PF01466"/>
    </source>
</evidence>
<evidence type="ECO:0000256" key="3">
    <source>
        <dbReference type="ARBA" id="ARBA00023054"/>
    </source>
</evidence>
<dbReference type="GO" id="GO:0003341">
    <property type="term" value="P:cilium movement"/>
    <property type="evidence" value="ECO:0007669"/>
    <property type="project" value="InterPro"/>
</dbReference>
<dbReference type="GO" id="GO:0060285">
    <property type="term" value="P:cilium-dependent cell motility"/>
    <property type="evidence" value="ECO:0007669"/>
    <property type="project" value="TreeGrafter"/>
</dbReference>
<dbReference type="GO" id="GO:0005930">
    <property type="term" value="C:axoneme"/>
    <property type="evidence" value="ECO:0007669"/>
    <property type="project" value="InterPro"/>
</dbReference>
<evidence type="ECO:0000256" key="5">
    <source>
        <dbReference type="SAM" id="MobiDB-lite"/>
    </source>
</evidence>
<name>A0A3R7AD39_9STRA</name>
<keyword evidence="3 4" id="KW-0175">Coiled coil</keyword>
<dbReference type="InterPro" id="IPR016073">
    <property type="entry name" value="Skp1_comp_POZ"/>
</dbReference>
<dbReference type="InterPro" id="IPR036296">
    <property type="entry name" value="SKP1-like_dim_sf"/>
</dbReference>
<organism evidence="8 9">
    <name type="scientific">Aphanomyces invadans</name>
    <dbReference type="NCBI Taxonomy" id="157072"/>
    <lineage>
        <taxon>Eukaryota</taxon>
        <taxon>Sar</taxon>
        <taxon>Stramenopiles</taxon>
        <taxon>Oomycota</taxon>
        <taxon>Saprolegniomycetes</taxon>
        <taxon>Saprolegniales</taxon>
        <taxon>Verrucalvaceae</taxon>
        <taxon>Aphanomyces</taxon>
    </lineage>
</organism>
<dbReference type="GO" id="GO:0006511">
    <property type="term" value="P:ubiquitin-dependent protein catabolic process"/>
    <property type="evidence" value="ECO:0007669"/>
    <property type="project" value="InterPro"/>
</dbReference>
<evidence type="ECO:0000259" key="7">
    <source>
        <dbReference type="Pfam" id="PF03931"/>
    </source>
</evidence>
<sequence>MENDYDPSMNDGNGAPEQEPSSYSWKRSDGTVRAQTNEDADEANDVEEVASNADVPIVSMVDELPLFADEANKKLHAQIRANEKRMHIVKQEIAEAVGRYTIMDEHLKNVKQELTNTQSLQNSKLKEISTEEHLRQVSDREAGRVKQELKRLEVEYNEVENKLNAIQNFLFKGNEDMDNFKMQMNWNQDEMEQWAMAAKQKEDDNLALEKYTRADDSRIKELTLEIEKLTKTLQTQKQLVENEATETQAKQIELDKTAEEFRSMHEERQKLVQQWQSTIDTMKRRDTEIAAAGETFAAKKLGLDEKKNDLSEHKHRLKLQEQDNNELQLKIAAKERLQSKLRADLMAANSRLQEFRDQVELLKNQLTSAVTQLNQQRSYNANKSSNLESMKEDLDVNRNRYKTTKKILDSCMTSTEDAETLAKNAEADLDAMERESKRFDKEIALLKDQMFRRSQALFTLRQSEAGLIAEISGGQAANRNLLAKIKLLDQSALRQQELVYNGEFQIQQMERKVSRASGERSADETKALKAEIDALQVEFDEALAQYTMLQTQCKKLSDERTAQERTKKALLKTREEITAKIAKHELENESATNSLRAILREKEELLVQADLQKLEVKRLKDLLNSRADEVFSLENREFQLKKSMDERKKEISVHREVQRAQVKAAEEERHKISVEYGEREMRVKKLQAKFETVSSHTADEDGQERSQAYFVIKAAQRREELQREGDELDDKIRVAEKEVRALTKTLQHLEGRNTEYRKSFHRADMVGEEAAKMNQLEDQVKAAEDTLFKRKKEMQRLQMEIESEHNRIQEMEIQHRHFKEHNENLTAAHTQVMKELDLEKEKVNKVTKRMDKLVRDYRSKRDVASVTIEEVALDAHTAKEINNGLLYTLGQLAHEFPELSDVLQTSVKALNLHIPALPPGSTSTRSGSTKSSGATDSRPTSARSDRSDAVAPNIIFSVKNANMANEQVVRLLSSEGESFEVPLEVAKISKLIKEQVEDGVEDEQEFPLPNVKTSVLVKVVEFIKYHHVNPMKDIPKPIVTSFEEVVEKWDLEFINQPYEMIFELILAANYLDIKPLLELACAKVSGIIFGKTPDQIREIFGIEQPFTPEEEKFIRDENKWPESG</sequence>
<comment type="similarity">
    <text evidence="1">Belongs to the SKP1 family.</text>
</comment>
<comment type="caution">
    <text evidence="8">The sequence shown here is derived from an EMBL/GenBank/DDBJ whole genome shotgun (WGS) entry which is preliminary data.</text>
</comment>
<dbReference type="InterPro" id="IPR033290">
    <property type="entry name" value="CCDC39"/>
</dbReference>
<gene>
    <name evidence="8" type="ORF">DYB32_002133</name>
</gene>
<keyword evidence="9" id="KW-1185">Reference proteome</keyword>
<protein>
    <recommendedName>
        <fullName evidence="10">SKP1 component dimerisation domain-containing protein</fullName>
    </recommendedName>
</protein>
<reference evidence="8 9" key="1">
    <citation type="submission" date="2018-08" db="EMBL/GenBank/DDBJ databases">
        <title>Aphanomyces genome sequencing and annotation.</title>
        <authorList>
            <person name="Minardi D."/>
            <person name="Oidtmann B."/>
            <person name="Van Der Giezen M."/>
            <person name="Studholme D.J."/>
        </authorList>
    </citation>
    <scope>NUCLEOTIDE SEQUENCE [LARGE SCALE GENOMIC DNA]</scope>
    <source>
        <strain evidence="8 9">NJM0002</strain>
    </source>
</reference>
<feature type="region of interest" description="Disordered" evidence="5">
    <location>
        <begin position="915"/>
        <end position="946"/>
    </location>
</feature>